<evidence type="ECO:0000259" key="1">
    <source>
        <dbReference type="PROSITE" id="PS51186"/>
    </source>
</evidence>
<dbReference type="Pfam" id="PF00583">
    <property type="entry name" value="Acetyltransf_1"/>
    <property type="match status" value="1"/>
</dbReference>
<dbReference type="InterPro" id="IPR000182">
    <property type="entry name" value="GNAT_dom"/>
</dbReference>
<dbReference type="GO" id="GO:0005840">
    <property type="term" value="C:ribosome"/>
    <property type="evidence" value="ECO:0007669"/>
    <property type="project" value="UniProtKB-KW"/>
</dbReference>
<keyword evidence="3" id="KW-1185">Reference proteome</keyword>
<keyword evidence="2" id="KW-0687">Ribonucleoprotein</keyword>
<dbReference type="PROSITE" id="PS51186">
    <property type="entry name" value="GNAT"/>
    <property type="match status" value="1"/>
</dbReference>
<dbReference type="Gene3D" id="3.40.630.30">
    <property type="match status" value="1"/>
</dbReference>
<gene>
    <name evidence="2" type="ORF">SAMN05216244_0214</name>
</gene>
<protein>
    <submittedName>
        <fullName evidence="2">Ribosomal protein S18 acetylase RimI</fullName>
    </submittedName>
</protein>
<dbReference type="SUPFAM" id="SSF55729">
    <property type="entry name" value="Acyl-CoA N-acyltransferases (Nat)"/>
    <property type="match status" value="1"/>
</dbReference>
<dbReference type="InterPro" id="IPR016181">
    <property type="entry name" value="Acyl_CoA_acyltransferase"/>
</dbReference>
<evidence type="ECO:0000313" key="2">
    <source>
        <dbReference type="EMBL" id="SDL63679.1"/>
    </source>
</evidence>
<dbReference type="AlphaFoldDB" id="A0A1G9LNX1"/>
<sequence>MEFVKLGQLDKQIITAFFRDHWGSPEMVIVNGTYQCDELPGFAAVAKGKEIVGMITYTIVGETCEIISLDSVLERRGIGTRLLTLAEDMAKNMNCTRVKLVTSNDNILALGFYQRRGYRIIKIYQNAIDRARMIKPQIPMKAENGIPIRDELLLMKQL</sequence>
<dbReference type="RefSeq" id="WP_074597033.1">
    <property type="nucleotide sequence ID" value="NZ_FNHF01000001.1"/>
</dbReference>
<feature type="domain" description="N-acetyltransferase" evidence="1">
    <location>
        <begin position="1"/>
        <end position="138"/>
    </location>
</feature>
<reference evidence="3" key="1">
    <citation type="submission" date="2016-10" db="EMBL/GenBank/DDBJ databases">
        <authorList>
            <person name="Varghese N."/>
            <person name="Submissions S."/>
        </authorList>
    </citation>
    <scope>NUCLEOTIDE SEQUENCE [LARGE SCALE GENOMIC DNA]</scope>
    <source>
        <strain evidence="3">CGMCC 1.6199</strain>
    </source>
</reference>
<dbReference type="GO" id="GO:0016747">
    <property type="term" value="F:acyltransferase activity, transferring groups other than amino-acyl groups"/>
    <property type="evidence" value="ECO:0007669"/>
    <property type="project" value="InterPro"/>
</dbReference>
<proteinExistence type="predicted"/>
<organism evidence="2 3">
    <name type="scientific">Sediminibacillus halophilus</name>
    <dbReference type="NCBI Taxonomy" id="482461"/>
    <lineage>
        <taxon>Bacteria</taxon>
        <taxon>Bacillati</taxon>
        <taxon>Bacillota</taxon>
        <taxon>Bacilli</taxon>
        <taxon>Bacillales</taxon>
        <taxon>Bacillaceae</taxon>
        <taxon>Sediminibacillus</taxon>
    </lineage>
</organism>
<dbReference type="Proteomes" id="UP000182347">
    <property type="component" value="Unassembled WGS sequence"/>
</dbReference>
<dbReference type="EMBL" id="FNHF01000001">
    <property type="protein sequence ID" value="SDL63679.1"/>
    <property type="molecule type" value="Genomic_DNA"/>
</dbReference>
<keyword evidence="2" id="KW-0689">Ribosomal protein</keyword>
<dbReference type="CDD" id="cd04301">
    <property type="entry name" value="NAT_SF"/>
    <property type="match status" value="1"/>
</dbReference>
<name>A0A1G9LNX1_9BACI</name>
<dbReference type="STRING" id="482461.SAMN05216244_0214"/>
<evidence type="ECO:0000313" key="3">
    <source>
        <dbReference type="Proteomes" id="UP000182347"/>
    </source>
</evidence>
<accession>A0A1G9LNX1</accession>
<dbReference type="OrthoDB" id="9787920at2"/>